<proteinExistence type="predicted"/>
<dbReference type="RefSeq" id="WP_110423398.1">
    <property type="nucleotide sequence ID" value="NZ_QGLP01000005.1"/>
</dbReference>
<accession>A0A2V4E185</accession>
<dbReference type="EMBL" id="QGLP01000005">
    <property type="protein sequence ID" value="PXZ04024.1"/>
    <property type="molecule type" value="Genomic_DNA"/>
</dbReference>
<name>A0A2V4E185_9GAMM</name>
<evidence type="ECO:0000313" key="2">
    <source>
        <dbReference type="Proteomes" id="UP000247483"/>
    </source>
</evidence>
<evidence type="ECO:0000313" key="1">
    <source>
        <dbReference type="EMBL" id="PXZ04024.1"/>
    </source>
</evidence>
<dbReference type="NCBIfam" id="TIGR01634">
    <property type="entry name" value="tail_P2_I"/>
    <property type="match status" value="1"/>
</dbReference>
<organism evidence="1 2">
    <name type="scientific">Gilliamella apicola</name>
    <dbReference type="NCBI Taxonomy" id="1196095"/>
    <lineage>
        <taxon>Bacteria</taxon>
        <taxon>Pseudomonadati</taxon>
        <taxon>Pseudomonadota</taxon>
        <taxon>Gammaproteobacteria</taxon>
        <taxon>Orbales</taxon>
        <taxon>Orbaceae</taxon>
        <taxon>Gilliamella</taxon>
    </lineage>
</organism>
<gene>
    <name evidence="1" type="ORF">DKK79_06530</name>
</gene>
<dbReference type="AlphaFoldDB" id="A0A2V4E185"/>
<sequence>MANKTLLPPTATKLEKKLSQAIACEPPIPLRSLWDPQTSPYELLPYLAWQYSVDRWDENWSEEIKRKVIAEAFEIHKLKGTKEAIRRAVEPFGFLIKITEWWQNNQTPGSFGLEIGVLDKGITEESYNELSRIIDDVKPVSRQLTGLAIQLVSKGSLTMGASSYDGNTLDIYPYIAETVATQSESHSGATIHLIDTMSIKP</sequence>
<protein>
    <submittedName>
        <fullName evidence="1">Phage tail protein I</fullName>
    </submittedName>
</protein>
<dbReference type="Pfam" id="PF09684">
    <property type="entry name" value="Tail_P2_I"/>
    <property type="match status" value="1"/>
</dbReference>
<reference evidence="1 2" key="1">
    <citation type="submission" date="2018-05" db="EMBL/GenBank/DDBJ databases">
        <title>Reference genomes for bee gut microbiota database.</title>
        <authorList>
            <person name="Ellegaard K.M."/>
        </authorList>
    </citation>
    <scope>NUCLEOTIDE SEQUENCE [LARGE SCALE GENOMIC DNA]</scope>
    <source>
        <strain evidence="1 2">ESL0177</strain>
    </source>
</reference>
<dbReference type="InterPro" id="IPR006521">
    <property type="entry name" value="Tail_protein_I"/>
</dbReference>
<dbReference type="Proteomes" id="UP000247483">
    <property type="component" value="Unassembled WGS sequence"/>
</dbReference>
<comment type="caution">
    <text evidence="1">The sequence shown here is derived from an EMBL/GenBank/DDBJ whole genome shotgun (WGS) entry which is preliminary data.</text>
</comment>